<sequence>MSYLKKNKTKVVDAVHAAIEGWPAIKKGQTRAVAESAVAAVIEELEKVSTITITTTKPYYSPDEVLRMQAAINRDRMRSYPGPHL</sequence>
<dbReference type="Proteomes" id="UP001187143">
    <property type="component" value="Unassembled WGS sequence"/>
</dbReference>
<evidence type="ECO:0000313" key="2">
    <source>
        <dbReference type="Proteomes" id="UP001187143"/>
    </source>
</evidence>
<evidence type="ECO:0000313" key="1">
    <source>
        <dbReference type="EMBL" id="MDV7010762.1"/>
    </source>
</evidence>
<dbReference type="RefSeq" id="WP_317727069.1">
    <property type="nucleotide sequence ID" value="NZ_JAWLLC010000002.1"/>
</dbReference>
<dbReference type="AlphaFoldDB" id="A0AAE4RCN3"/>
<proteinExistence type="predicted"/>
<organism evidence="1 2">
    <name type="scientific">Mycobacterium intracellulare</name>
    <dbReference type="NCBI Taxonomy" id="1767"/>
    <lineage>
        <taxon>Bacteria</taxon>
        <taxon>Bacillati</taxon>
        <taxon>Actinomycetota</taxon>
        <taxon>Actinomycetes</taxon>
        <taxon>Mycobacteriales</taxon>
        <taxon>Mycobacteriaceae</taxon>
        <taxon>Mycobacterium</taxon>
        <taxon>Mycobacterium avium complex (MAC)</taxon>
    </lineage>
</organism>
<gene>
    <name evidence="1" type="ORF">R4F53_00375</name>
</gene>
<dbReference type="EMBL" id="JAWLLD010000001">
    <property type="protein sequence ID" value="MDV7010762.1"/>
    <property type="molecule type" value="Genomic_DNA"/>
</dbReference>
<comment type="caution">
    <text evidence="1">The sequence shown here is derived from an EMBL/GenBank/DDBJ whole genome shotgun (WGS) entry which is preliminary data.</text>
</comment>
<protein>
    <submittedName>
        <fullName evidence="1">Uncharacterized protein</fullName>
    </submittedName>
</protein>
<name>A0AAE4RCN3_MYCIT</name>
<accession>A0AAE4RCN3</accession>
<reference evidence="1" key="1">
    <citation type="submission" date="2023-10" db="EMBL/GenBank/DDBJ databases">
        <title>Characterization and genome sequence of Mycobacterium intracellulare ABSURDO, a novel pathogenic isolate with three colony morphotypes that vary in growth and acid-fastness.</title>
        <authorList>
            <person name="Jude B.A."/>
            <person name="Robinson R.T."/>
        </authorList>
    </citation>
    <scope>NUCLEOTIDE SEQUENCE</scope>
    <source>
        <strain evidence="1">ABSURDO Component B</strain>
    </source>
</reference>